<reference evidence="9" key="1">
    <citation type="submission" date="2016-09" db="EMBL/GenBank/DDBJ databases">
        <authorList>
            <person name="Varghese N."/>
            <person name="Submissions S."/>
        </authorList>
    </citation>
    <scope>NUCLEOTIDE SEQUENCE [LARGE SCALE GENOMIC DNA]</scope>
    <source>
        <strain evidence="9">JS23</strain>
    </source>
</reference>
<dbReference type="GO" id="GO:0017172">
    <property type="term" value="F:cysteine dioxygenase activity"/>
    <property type="evidence" value="ECO:0007669"/>
    <property type="project" value="TreeGrafter"/>
</dbReference>
<accession>A0A1H2PN45</accession>
<evidence type="ECO:0000256" key="6">
    <source>
        <dbReference type="PIRSR" id="PIRSR610300-50"/>
    </source>
</evidence>
<name>A0A1H2PN45_9BURK</name>
<dbReference type="PANTHER" id="PTHR12918">
    <property type="entry name" value="CYSTEINE DIOXYGENASE"/>
    <property type="match status" value="1"/>
</dbReference>
<organism evidence="8 9">
    <name type="scientific">Chitinasiproducens palmae</name>
    <dbReference type="NCBI Taxonomy" id="1770053"/>
    <lineage>
        <taxon>Bacteria</taxon>
        <taxon>Pseudomonadati</taxon>
        <taxon>Pseudomonadota</taxon>
        <taxon>Betaproteobacteria</taxon>
        <taxon>Burkholderiales</taxon>
        <taxon>Burkholderiaceae</taxon>
        <taxon>Chitinasiproducens</taxon>
    </lineage>
</organism>
<dbReference type="InterPro" id="IPR011051">
    <property type="entry name" value="RmlC_Cupin_sf"/>
</dbReference>
<dbReference type="PANTHER" id="PTHR12918:SF1">
    <property type="entry name" value="CYSTEINE DIOXYGENASE TYPE 1"/>
    <property type="match status" value="1"/>
</dbReference>
<feature type="cross-link" description="3'-(S-cysteinyl)-tyrosine (Cys-Tyr)" evidence="6">
    <location>
        <begin position="97"/>
        <end position="158"/>
    </location>
</feature>
<dbReference type="InterPro" id="IPR010300">
    <property type="entry name" value="CDO_1"/>
</dbReference>
<dbReference type="GO" id="GO:0008198">
    <property type="term" value="F:ferrous iron binding"/>
    <property type="evidence" value="ECO:0007669"/>
    <property type="project" value="TreeGrafter"/>
</dbReference>
<evidence type="ECO:0000313" key="9">
    <source>
        <dbReference type="Proteomes" id="UP000243719"/>
    </source>
</evidence>
<keyword evidence="3" id="KW-0223">Dioxygenase</keyword>
<comment type="similarity">
    <text evidence="1">Belongs to the cysteine dioxygenase family.</text>
</comment>
<feature type="binding site" evidence="7">
    <location>
        <position position="91"/>
    </location>
    <ligand>
        <name>Fe cation</name>
        <dbReference type="ChEBI" id="CHEBI:24875"/>
        <note>catalytic</note>
    </ligand>
</feature>
<keyword evidence="4" id="KW-0560">Oxidoreductase</keyword>
<keyword evidence="2 7" id="KW-0479">Metal-binding</keyword>
<dbReference type="OrthoDB" id="7059163at2"/>
<feature type="binding site" evidence="7">
    <location>
        <position position="142"/>
    </location>
    <ligand>
        <name>Fe cation</name>
        <dbReference type="ChEBI" id="CHEBI:24875"/>
        <note>catalytic</note>
    </ligand>
</feature>
<keyword evidence="5 7" id="KW-0408">Iron</keyword>
<feature type="binding site" evidence="7">
    <location>
        <position position="93"/>
    </location>
    <ligand>
        <name>Fe cation</name>
        <dbReference type="ChEBI" id="CHEBI:24875"/>
        <note>catalytic</note>
    </ligand>
</feature>
<dbReference type="SUPFAM" id="SSF51182">
    <property type="entry name" value="RmlC-like cupins"/>
    <property type="match status" value="1"/>
</dbReference>
<dbReference type="InterPro" id="IPR014710">
    <property type="entry name" value="RmlC-like_jellyroll"/>
</dbReference>
<dbReference type="Gene3D" id="2.60.120.10">
    <property type="entry name" value="Jelly Rolls"/>
    <property type="match status" value="1"/>
</dbReference>
<evidence type="ECO:0000313" key="8">
    <source>
        <dbReference type="EMBL" id="SDV48048.1"/>
    </source>
</evidence>
<evidence type="ECO:0000256" key="4">
    <source>
        <dbReference type="ARBA" id="ARBA00023002"/>
    </source>
</evidence>
<evidence type="ECO:0000256" key="7">
    <source>
        <dbReference type="PIRSR" id="PIRSR610300-51"/>
    </source>
</evidence>
<dbReference type="GO" id="GO:0019448">
    <property type="term" value="P:L-cysteine catabolic process"/>
    <property type="evidence" value="ECO:0007669"/>
    <property type="project" value="TreeGrafter"/>
</dbReference>
<protein>
    <submittedName>
        <fullName evidence="8">Predicted metal-dependent enzyme of the double-stranded beta helix superfamily</fullName>
    </submittedName>
</protein>
<dbReference type="CDD" id="cd10548">
    <property type="entry name" value="cupin_CDO"/>
    <property type="match status" value="1"/>
</dbReference>
<gene>
    <name evidence="8" type="ORF">SAMN05216551_104117</name>
</gene>
<evidence type="ECO:0000256" key="3">
    <source>
        <dbReference type="ARBA" id="ARBA00022964"/>
    </source>
</evidence>
<keyword evidence="6" id="KW-0883">Thioether bond</keyword>
<evidence type="ECO:0000256" key="5">
    <source>
        <dbReference type="ARBA" id="ARBA00023004"/>
    </source>
</evidence>
<dbReference type="STRING" id="1770053.SAMN05216551_104117"/>
<sequence length="176" mass="19495">MHGWEADTTDNRIVTELANALNEAMSDGKRQLLARLQTVLPTMQRLAPALTRTQLAGCAGGYAREPLYLDPAGLFSIVLLTWRQGQHSPVHAHWTWCGYVVLRGELTERLYRWQDGAPRCRAQRLRRAGDTVVVDAGHADIHRLGNEADGNAVSLHVYGVDGAHLATHVNRVFEPA</sequence>
<keyword evidence="9" id="KW-1185">Reference proteome</keyword>
<dbReference type="RefSeq" id="WP_091906927.1">
    <property type="nucleotide sequence ID" value="NZ_FNLO01000004.1"/>
</dbReference>
<dbReference type="EMBL" id="FNLO01000004">
    <property type="protein sequence ID" value="SDV48048.1"/>
    <property type="molecule type" value="Genomic_DNA"/>
</dbReference>
<proteinExistence type="inferred from homology"/>
<dbReference type="Proteomes" id="UP000243719">
    <property type="component" value="Unassembled WGS sequence"/>
</dbReference>
<evidence type="ECO:0000256" key="2">
    <source>
        <dbReference type="ARBA" id="ARBA00022723"/>
    </source>
</evidence>
<dbReference type="AlphaFoldDB" id="A0A1H2PN45"/>
<dbReference type="Pfam" id="PF05995">
    <property type="entry name" value="CDO_I"/>
    <property type="match status" value="1"/>
</dbReference>
<evidence type="ECO:0000256" key="1">
    <source>
        <dbReference type="ARBA" id="ARBA00006622"/>
    </source>
</evidence>